<reference evidence="1 2" key="1">
    <citation type="journal article" date="2007" name="Science">
        <title>Sea anemone genome reveals ancestral eumetazoan gene repertoire and genomic organization.</title>
        <authorList>
            <person name="Putnam N.H."/>
            <person name="Srivastava M."/>
            <person name="Hellsten U."/>
            <person name="Dirks B."/>
            <person name="Chapman J."/>
            <person name="Salamov A."/>
            <person name="Terry A."/>
            <person name="Shapiro H."/>
            <person name="Lindquist E."/>
            <person name="Kapitonov V.V."/>
            <person name="Jurka J."/>
            <person name="Genikhovich G."/>
            <person name="Grigoriev I.V."/>
            <person name="Lucas S.M."/>
            <person name="Steele R.E."/>
            <person name="Finnerty J.R."/>
            <person name="Technau U."/>
            <person name="Martindale M.Q."/>
            <person name="Rokhsar D.S."/>
        </authorList>
    </citation>
    <scope>NUCLEOTIDE SEQUENCE [LARGE SCALE GENOMIC DNA]</scope>
    <source>
        <strain evidence="2">CH2 X CH6</strain>
    </source>
</reference>
<dbReference type="InterPro" id="IPR035810">
    <property type="entry name" value="PEBP_euk"/>
</dbReference>
<dbReference type="HOGENOM" id="CLU_1181445_0_0_1"/>
<organism evidence="1 2">
    <name type="scientific">Nematostella vectensis</name>
    <name type="common">Starlet sea anemone</name>
    <dbReference type="NCBI Taxonomy" id="45351"/>
    <lineage>
        <taxon>Eukaryota</taxon>
        <taxon>Metazoa</taxon>
        <taxon>Cnidaria</taxon>
        <taxon>Anthozoa</taxon>
        <taxon>Hexacorallia</taxon>
        <taxon>Actiniaria</taxon>
        <taxon>Edwardsiidae</taxon>
        <taxon>Nematostella</taxon>
    </lineage>
</organism>
<dbReference type="SUPFAM" id="SSF52540">
    <property type="entry name" value="P-loop containing nucleoside triphosphate hydrolases"/>
    <property type="match status" value="1"/>
</dbReference>
<dbReference type="eggNOG" id="KOG3346">
    <property type="taxonomic scope" value="Eukaryota"/>
</dbReference>
<proteinExistence type="predicted"/>
<dbReference type="PhylomeDB" id="A7RJX0"/>
<dbReference type="PANTHER" id="PTHR11362">
    <property type="entry name" value="PHOSPHATIDYLETHANOLAMINE-BINDING PROTEIN"/>
    <property type="match status" value="1"/>
</dbReference>
<dbReference type="Pfam" id="PF01161">
    <property type="entry name" value="PBP"/>
    <property type="match status" value="1"/>
</dbReference>
<dbReference type="Proteomes" id="UP000001593">
    <property type="component" value="Unassembled WGS sequence"/>
</dbReference>
<dbReference type="STRING" id="45351.A7RJX0"/>
<name>A7RJX0_NEMVE</name>
<sequence>MPAGRPSESLLSFDQKLALDLIAGGHNTFLTGKAGTGKSFLIRRAINEISKTKRVAVACTPVYAEESDILLDSCSSILKRLRVSFGGSEVNCGEVKNYESVTETPEISFPNAQESKLYTVMVIDPDAPSPIRHQYRSWLHYLKVNIPSDELAQRLDIQSGMDTIQSGMDTELKSYRPPSPPSGSGLHRYKYYALEQTGKVRPSPISERRSFDAQEFAAKHNLVVKAYNEFKTQRQ</sequence>
<protein>
    <submittedName>
        <fullName evidence="1">Uncharacterized protein</fullName>
    </submittedName>
</protein>
<keyword evidence="2" id="KW-1185">Reference proteome</keyword>
<dbReference type="CDD" id="cd00866">
    <property type="entry name" value="PEBP_euk"/>
    <property type="match status" value="1"/>
</dbReference>
<dbReference type="InterPro" id="IPR036610">
    <property type="entry name" value="PEBP-like_sf"/>
</dbReference>
<dbReference type="InterPro" id="IPR027417">
    <property type="entry name" value="P-loop_NTPase"/>
</dbReference>
<dbReference type="Gene3D" id="3.90.280.10">
    <property type="entry name" value="PEBP-like"/>
    <property type="match status" value="1"/>
</dbReference>
<evidence type="ECO:0000313" key="2">
    <source>
        <dbReference type="Proteomes" id="UP000001593"/>
    </source>
</evidence>
<dbReference type="EMBL" id="DS469514">
    <property type="protein sequence ID" value="EDO48442.1"/>
    <property type="molecule type" value="Genomic_DNA"/>
</dbReference>
<dbReference type="AlphaFoldDB" id="A7RJX0"/>
<accession>A7RJX0</accession>
<dbReference type="InterPro" id="IPR008914">
    <property type="entry name" value="PEBP"/>
</dbReference>
<gene>
    <name evidence="1" type="ORF">NEMVEDRAFT_v1g238827</name>
</gene>
<dbReference type="PANTHER" id="PTHR11362:SF82">
    <property type="entry name" value="PHOSPHATIDYLETHANOLAMINE-BINDING PROTEIN 4"/>
    <property type="match status" value="1"/>
</dbReference>
<evidence type="ECO:0000313" key="1">
    <source>
        <dbReference type="EMBL" id="EDO48442.1"/>
    </source>
</evidence>
<dbReference type="SUPFAM" id="SSF49777">
    <property type="entry name" value="PEBP-like"/>
    <property type="match status" value="1"/>
</dbReference>
<dbReference type="OMA" id="IQSGMDT"/>
<dbReference type="InParanoid" id="A7RJX0"/>